<dbReference type="EMBL" id="VLPL01000006">
    <property type="protein sequence ID" value="TSJ41857.1"/>
    <property type="molecule type" value="Genomic_DNA"/>
</dbReference>
<proteinExistence type="predicted"/>
<evidence type="ECO:0000256" key="1">
    <source>
        <dbReference type="SAM" id="Phobius"/>
    </source>
</evidence>
<evidence type="ECO:0000313" key="3">
    <source>
        <dbReference type="Proteomes" id="UP000316008"/>
    </source>
</evidence>
<organism evidence="2 3">
    <name type="scientific">Fluviicola chungangensis</name>
    <dbReference type="NCBI Taxonomy" id="2597671"/>
    <lineage>
        <taxon>Bacteria</taxon>
        <taxon>Pseudomonadati</taxon>
        <taxon>Bacteroidota</taxon>
        <taxon>Flavobacteriia</taxon>
        <taxon>Flavobacteriales</taxon>
        <taxon>Crocinitomicaceae</taxon>
        <taxon>Fluviicola</taxon>
    </lineage>
</organism>
<evidence type="ECO:0000313" key="2">
    <source>
        <dbReference type="EMBL" id="TSJ41857.1"/>
    </source>
</evidence>
<reference evidence="2 3" key="1">
    <citation type="submission" date="2019-07" db="EMBL/GenBank/DDBJ databases">
        <authorList>
            <person name="Huq M.A."/>
        </authorList>
    </citation>
    <scope>NUCLEOTIDE SEQUENCE [LARGE SCALE GENOMIC DNA]</scope>
    <source>
        <strain evidence="2 3">MAH-3</strain>
    </source>
</reference>
<comment type="caution">
    <text evidence="2">The sequence shown here is derived from an EMBL/GenBank/DDBJ whole genome shotgun (WGS) entry which is preliminary data.</text>
</comment>
<keyword evidence="1" id="KW-0812">Transmembrane</keyword>
<feature type="transmembrane region" description="Helical" evidence="1">
    <location>
        <begin position="12"/>
        <end position="32"/>
    </location>
</feature>
<protein>
    <recommendedName>
        <fullName evidence="4">PH domain-containing protein</fullName>
    </recommendedName>
</protein>
<accession>A0A556MPG6</accession>
<sequence length="140" mass="16411">MDQTKNINHYTPYDWLSFIVGSFFAIFFIFFSKNVFGIGIGTTIFLLLLNSCFKTANLTDTYILYKSIFFGKKKKILWDNIKAVEFRGGFKAKRNYVLYSKEGGKIKFFANDETVKIIQEICDLYQIPLKKRSISNYQMK</sequence>
<dbReference type="RefSeq" id="WP_144333491.1">
    <property type="nucleotide sequence ID" value="NZ_VLPL01000006.1"/>
</dbReference>
<dbReference type="Proteomes" id="UP000316008">
    <property type="component" value="Unassembled WGS sequence"/>
</dbReference>
<feature type="transmembrane region" description="Helical" evidence="1">
    <location>
        <begin position="38"/>
        <end position="65"/>
    </location>
</feature>
<keyword evidence="3" id="KW-1185">Reference proteome</keyword>
<keyword evidence="1" id="KW-0472">Membrane</keyword>
<keyword evidence="1" id="KW-1133">Transmembrane helix</keyword>
<gene>
    <name evidence="2" type="ORF">FO442_12250</name>
</gene>
<dbReference type="AlphaFoldDB" id="A0A556MPG6"/>
<evidence type="ECO:0008006" key="4">
    <source>
        <dbReference type="Google" id="ProtNLM"/>
    </source>
</evidence>
<name>A0A556MPG6_9FLAO</name>